<dbReference type="KEGG" id="ntr:B0W44_15750"/>
<dbReference type="InterPro" id="IPR001482">
    <property type="entry name" value="T2SS/T4SS_dom"/>
</dbReference>
<feature type="domain" description="Bacterial type II secretion system protein E" evidence="2">
    <location>
        <begin position="95"/>
        <end position="355"/>
    </location>
</feature>
<evidence type="ECO:0000259" key="2">
    <source>
        <dbReference type="Pfam" id="PF00437"/>
    </source>
</evidence>
<dbReference type="EMBL" id="CP019699">
    <property type="protein sequence ID" value="AQS56982.1"/>
    <property type="molecule type" value="Genomic_DNA"/>
</dbReference>
<dbReference type="PANTHER" id="PTHR30486:SF6">
    <property type="entry name" value="TYPE IV PILUS RETRACTATION ATPASE PILT"/>
    <property type="match status" value="1"/>
</dbReference>
<dbReference type="PANTHER" id="PTHR30486">
    <property type="entry name" value="TWITCHING MOTILITY PROTEIN PILT"/>
    <property type="match status" value="1"/>
</dbReference>
<keyword evidence="4" id="KW-1185">Reference proteome</keyword>
<dbReference type="InterPro" id="IPR027417">
    <property type="entry name" value="P-loop_NTPase"/>
</dbReference>
<proteinExistence type="inferred from homology"/>
<comment type="similarity">
    <text evidence="1">Belongs to the GSP E family.</text>
</comment>
<accession>A0A1U9KAC5</accession>
<sequence>MQSWSDIKLAIADESKDQLTEESTFALEGYFDRLLTKVRDYLGTEHRELFGEAIMNPERQEQLKVVVEGYLRQESVEHPGLSVGETVKRVVDELAGVGPLAPLFEDENVTDILVNGPCEVYVKKNGSMSLDPNIRFRDEATLQNIARKMLNAAGKQVTTAEPIADARLPGTRINVVIPPVARTGTSLSIRRFSKVNLSEEKLINSGLLTEEMMILLKLLVRGGANIVTSGATGSGKTTLIRKLTEYIPLRERIVTIEDTEELRVKDHYPDKNVIAMECRGTGQENTNVSMSRLVRNALRQQPNRIIVGEVRGPEAYDMIEAMNTGHTGSMTTLHANSAQDAIKRLVQMILRAGLNLSAELIRELVMDTIDIVVFQEEMFDGTRRITQIAEVTPDGIRDLYRFDISDVKNGKPYGKHVFVKNTSLSEGLTERLLRKGITEMELDKWIPNGMRGGMVS</sequence>
<organism evidence="3 4">
    <name type="scientific">Novibacillus thermophilus</name>
    <dbReference type="NCBI Taxonomy" id="1471761"/>
    <lineage>
        <taxon>Bacteria</taxon>
        <taxon>Bacillati</taxon>
        <taxon>Bacillota</taxon>
        <taxon>Bacilli</taxon>
        <taxon>Bacillales</taxon>
        <taxon>Thermoactinomycetaceae</taxon>
        <taxon>Novibacillus</taxon>
    </lineage>
</organism>
<dbReference type="AlphaFoldDB" id="A0A1U9KAC5"/>
<evidence type="ECO:0000313" key="3">
    <source>
        <dbReference type="EMBL" id="AQS56982.1"/>
    </source>
</evidence>
<dbReference type="Gene3D" id="3.40.50.300">
    <property type="entry name" value="P-loop containing nucleotide triphosphate hydrolases"/>
    <property type="match status" value="1"/>
</dbReference>
<dbReference type="OrthoDB" id="9810761at2"/>
<name>A0A1U9KAC5_9BACL</name>
<dbReference type="CDD" id="cd01130">
    <property type="entry name" value="VirB11-like_ATPase"/>
    <property type="match status" value="1"/>
</dbReference>
<dbReference type="RefSeq" id="WP_077720849.1">
    <property type="nucleotide sequence ID" value="NZ_CP019699.1"/>
</dbReference>
<dbReference type="Pfam" id="PF00437">
    <property type="entry name" value="T2SSE"/>
    <property type="match status" value="1"/>
</dbReference>
<evidence type="ECO:0000256" key="1">
    <source>
        <dbReference type="ARBA" id="ARBA00006611"/>
    </source>
</evidence>
<evidence type="ECO:0000313" key="4">
    <source>
        <dbReference type="Proteomes" id="UP000188603"/>
    </source>
</evidence>
<dbReference type="InterPro" id="IPR050921">
    <property type="entry name" value="T4SS_GSP_E_ATPase"/>
</dbReference>
<gene>
    <name evidence="3" type="ORF">B0W44_15750</name>
</gene>
<dbReference type="STRING" id="1471761.B0W44_15750"/>
<protein>
    <recommendedName>
        <fullName evidence="2">Bacterial type II secretion system protein E domain-containing protein</fullName>
    </recommendedName>
</protein>
<dbReference type="GO" id="GO:0016887">
    <property type="term" value="F:ATP hydrolysis activity"/>
    <property type="evidence" value="ECO:0007669"/>
    <property type="project" value="InterPro"/>
</dbReference>
<dbReference type="Gene3D" id="3.30.450.380">
    <property type="match status" value="1"/>
</dbReference>
<dbReference type="Proteomes" id="UP000188603">
    <property type="component" value="Chromosome"/>
</dbReference>
<dbReference type="SUPFAM" id="SSF52540">
    <property type="entry name" value="P-loop containing nucleoside triphosphate hydrolases"/>
    <property type="match status" value="1"/>
</dbReference>
<reference evidence="3 4" key="1">
    <citation type="journal article" date="2015" name="Int. J. Syst. Evol. Microbiol.">
        <title>Novibacillus thermophilus gen. nov., sp. nov., a Gram-staining-negative and moderately thermophilic member of the family Thermoactinomycetaceae.</title>
        <authorList>
            <person name="Yang G."/>
            <person name="Chen J."/>
            <person name="Zhou S."/>
        </authorList>
    </citation>
    <scope>NUCLEOTIDE SEQUENCE [LARGE SCALE GENOMIC DNA]</scope>
    <source>
        <strain evidence="3 4">SG-1</strain>
    </source>
</reference>